<feature type="transmembrane region" description="Helical" evidence="22">
    <location>
        <begin position="1604"/>
        <end position="1624"/>
    </location>
</feature>
<dbReference type="Ensembl" id="ENSSFOT00015069686.1">
    <property type="protein sequence ID" value="ENSSFOP00015053389.1"/>
    <property type="gene ID" value="ENSSFOG00015021521.2"/>
</dbReference>
<evidence type="ECO:0000256" key="18">
    <source>
        <dbReference type="ARBA" id="ARBA00035005"/>
    </source>
</evidence>
<protein>
    <submittedName>
        <fullName evidence="26">Neurexin 2</fullName>
    </submittedName>
</protein>
<evidence type="ECO:0000256" key="23">
    <source>
        <dbReference type="SAM" id="SignalP"/>
    </source>
</evidence>
<dbReference type="FunFam" id="2.60.120.200:FF:000014">
    <property type="entry name" value="neurexin-1 isoform X1"/>
    <property type="match status" value="1"/>
</dbReference>
<dbReference type="Gene3D" id="2.10.25.10">
    <property type="entry name" value="Laminin"/>
    <property type="match status" value="3"/>
</dbReference>
<evidence type="ECO:0000256" key="4">
    <source>
        <dbReference type="ARBA" id="ARBA00022692"/>
    </source>
</evidence>
<dbReference type="SMART" id="SM00294">
    <property type="entry name" value="4.1m"/>
    <property type="match status" value="1"/>
</dbReference>
<feature type="domain" description="EGF-like" evidence="25">
    <location>
        <begin position="656"/>
        <end position="693"/>
    </location>
</feature>
<keyword evidence="4 22" id="KW-0812">Transmembrane</keyword>
<dbReference type="SUPFAM" id="SSF49899">
    <property type="entry name" value="Concanavalin A-like lectins/glucanases"/>
    <property type="match status" value="6"/>
</dbReference>
<reference evidence="26 27" key="1">
    <citation type="submission" date="2019-04" db="EMBL/GenBank/DDBJ databases">
        <authorList>
            <consortium name="Wellcome Sanger Institute Data Sharing"/>
        </authorList>
    </citation>
    <scope>NUCLEOTIDE SEQUENCE [LARGE SCALE GENOMIC DNA]</scope>
</reference>
<evidence type="ECO:0000259" key="25">
    <source>
        <dbReference type="PROSITE" id="PS50026"/>
    </source>
</evidence>
<keyword evidence="27" id="KW-1185">Reference proteome</keyword>
<keyword evidence="16" id="KW-0357">Heparan sulfate</keyword>
<reference evidence="26" key="3">
    <citation type="submission" date="2025-09" db="UniProtKB">
        <authorList>
            <consortium name="Ensembl"/>
        </authorList>
    </citation>
    <scope>IDENTIFICATION</scope>
</reference>
<feature type="region of interest" description="Disordered" evidence="21">
    <location>
        <begin position="1645"/>
        <end position="1679"/>
    </location>
</feature>
<dbReference type="InterPro" id="IPR001791">
    <property type="entry name" value="Laminin_G"/>
</dbReference>
<evidence type="ECO:0000256" key="16">
    <source>
        <dbReference type="ARBA" id="ARBA00023207"/>
    </source>
</evidence>
<dbReference type="CDD" id="cd00053">
    <property type="entry name" value="EGF"/>
    <property type="match status" value="1"/>
</dbReference>
<keyword evidence="3 20" id="KW-0245">EGF-like domain</keyword>
<reference evidence="26" key="2">
    <citation type="submission" date="2025-08" db="UniProtKB">
        <authorList>
            <consortium name="Ensembl"/>
        </authorList>
    </citation>
    <scope>IDENTIFICATION</scope>
</reference>
<comment type="function">
    <text evidence="19">Neuronal cell surface protein that may be involved in cell recognition and cell adhesion.</text>
</comment>
<evidence type="ECO:0000256" key="20">
    <source>
        <dbReference type="PROSITE-ProRule" id="PRU00076"/>
    </source>
</evidence>
<proteinExistence type="inferred from homology"/>
<keyword evidence="12" id="KW-0770">Synapse</keyword>
<evidence type="ECO:0000256" key="12">
    <source>
        <dbReference type="ARBA" id="ARBA00023018"/>
    </source>
</evidence>
<comment type="similarity">
    <text evidence="1">Belongs to the neurexin family.</text>
</comment>
<evidence type="ECO:0000256" key="10">
    <source>
        <dbReference type="ARBA" id="ARBA00022974"/>
    </source>
</evidence>
<dbReference type="PANTHER" id="PTHR15036">
    <property type="entry name" value="PIKACHURIN-LIKE PROTEIN"/>
    <property type="match status" value="1"/>
</dbReference>
<keyword evidence="9" id="KW-0130">Cell adhesion</keyword>
<dbReference type="InterPro" id="IPR000742">
    <property type="entry name" value="EGF"/>
</dbReference>
<dbReference type="FunFam" id="2.60.120.200:FF:000007">
    <property type="entry name" value="neurexin-1 isoform X1"/>
    <property type="match status" value="1"/>
</dbReference>
<evidence type="ECO:0000256" key="5">
    <source>
        <dbReference type="ARBA" id="ARBA00022723"/>
    </source>
</evidence>
<dbReference type="FunFam" id="2.60.120.200:FF:000001">
    <property type="entry name" value="neurexin-1 isoform X1"/>
    <property type="match status" value="1"/>
</dbReference>
<dbReference type="PANTHER" id="PTHR15036:SF52">
    <property type="entry name" value="NEUREXIN-2"/>
    <property type="match status" value="1"/>
</dbReference>
<evidence type="ECO:0000256" key="11">
    <source>
        <dbReference type="ARBA" id="ARBA00022989"/>
    </source>
</evidence>
<dbReference type="GO" id="GO:0046872">
    <property type="term" value="F:metal ion binding"/>
    <property type="evidence" value="ECO:0007669"/>
    <property type="project" value="UniProtKB-KW"/>
</dbReference>
<dbReference type="GO" id="GO:0007155">
    <property type="term" value="P:cell adhesion"/>
    <property type="evidence" value="ECO:0007669"/>
    <property type="project" value="UniProtKB-KW"/>
</dbReference>
<dbReference type="InterPro" id="IPR003585">
    <property type="entry name" value="Neurexin-like"/>
</dbReference>
<keyword evidence="13 22" id="KW-0472">Membrane</keyword>
<evidence type="ECO:0000256" key="19">
    <source>
        <dbReference type="ARBA" id="ARBA00054347"/>
    </source>
</evidence>
<evidence type="ECO:0000256" key="15">
    <source>
        <dbReference type="ARBA" id="ARBA00023180"/>
    </source>
</evidence>
<evidence type="ECO:0000256" key="2">
    <source>
        <dbReference type="ARBA" id="ARBA00022475"/>
    </source>
</evidence>
<keyword evidence="15" id="KW-0325">Glycoprotein</keyword>
<evidence type="ECO:0000256" key="6">
    <source>
        <dbReference type="ARBA" id="ARBA00022729"/>
    </source>
</evidence>
<evidence type="ECO:0000256" key="13">
    <source>
        <dbReference type="ARBA" id="ARBA00023136"/>
    </source>
</evidence>
<dbReference type="OrthoDB" id="6275838at2759"/>
<dbReference type="CDD" id="cd00054">
    <property type="entry name" value="EGF_CA"/>
    <property type="match status" value="1"/>
</dbReference>
<dbReference type="Pfam" id="PF02210">
    <property type="entry name" value="Laminin_G_2"/>
    <property type="match status" value="6"/>
</dbReference>
<dbReference type="InterPro" id="IPR013320">
    <property type="entry name" value="ConA-like_dom_sf"/>
</dbReference>
<evidence type="ECO:0000256" key="3">
    <source>
        <dbReference type="ARBA" id="ARBA00022536"/>
    </source>
</evidence>
<dbReference type="SMART" id="SM00282">
    <property type="entry name" value="LamG"/>
    <property type="match status" value="6"/>
</dbReference>
<keyword evidence="8" id="KW-0106">Calcium</keyword>
<dbReference type="FunFam" id="2.60.120.200:FF:000004">
    <property type="entry name" value="neurexin-1 isoform X1"/>
    <property type="match status" value="1"/>
</dbReference>
<dbReference type="FunFam" id="2.10.25.10:FF:000015">
    <property type="entry name" value="neurexin-1 isoform X1"/>
    <property type="match status" value="1"/>
</dbReference>
<keyword evidence="6 23" id="KW-0732">Signal</keyword>
<feature type="region of interest" description="Disordered" evidence="21">
    <location>
        <begin position="1455"/>
        <end position="1589"/>
    </location>
</feature>
<evidence type="ECO:0000256" key="14">
    <source>
        <dbReference type="ARBA" id="ARBA00023157"/>
    </source>
</evidence>
<feature type="chain" id="PRO_5034435423" evidence="23">
    <location>
        <begin position="28"/>
        <end position="1679"/>
    </location>
</feature>
<keyword evidence="11 22" id="KW-1133">Transmembrane helix</keyword>
<dbReference type="Proteomes" id="UP000694397">
    <property type="component" value="Chromosome 4"/>
</dbReference>
<evidence type="ECO:0000256" key="7">
    <source>
        <dbReference type="ARBA" id="ARBA00022737"/>
    </source>
</evidence>
<dbReference type="FunFam" id="2.60.120.200:FF:000003">
    <property type="entry name" value="neurexin-1 isoform X1"/>
    <property type="match status" value="1"/>
</dbReference>
<dbReference type="FunFam" id="2.10.25.10:FF:000029">
    <property type="entry name" value="neurexin-1 isoform X1"/>
    <property type="match status" value="1"/>
</dbReference>
<dbReference type="PROSITE" id="PS50025">
    <property type="entry name" value="LAM_G_DOMAIN"/>
    <property type="match status" value="6"/>
</dbReference>
<feature type="domain" description="EGF-like" evidence="25">
    <location>
        <begin position="1062"/>
        <end position="1099"/>
    </location>
</feature>
<evidence type="ECO:0000313" key="26">
    <source>
        <dbReference type="Ensembl" id="ENSSFOP00015053389.1"/>
    </source>
</evidence>
<dbReference type="CDD" id="cd00110">
    <property type="entry name" value="LamG"/>
    <property type="match status" value="6"/>
</dbReference>
<dbReference type="FunFam" id="2.60.120.200:FF:000005">
    <property type="entry name" value="neurexin-1 isoform X1"/>
    <property type="match status" value="1"/>
</dbReference>
<organism evidence="26 27">
    <name type="scientific">Scleropages formosus</name>
    <name type="common">Asian bonytongue</name>
    <name type="synonym">Osteoglossum formosum</name>
    <dbReference type="NCBI Taxonomy" id="113540"/>
    <lineage>
        <taxon>Eukaryota</taxon>
        <taxon>Metazoa</taxon>
        <taxon>Chordata</taxon>
        <taxon>Craniata</taxon>
        <taxon>Vertebrata</taxon>
        <taxon>Euteleostomi</taxon>
        <taxon>Actinopterygii</taxon>
        <taxon>Neopterygii</taxon>
        <taxon>Teleostei</taxon>
        <taxon>Osteoglossocephala</taxon>
        <taxon>Osteoglossomorpha</taxon>
        <taxon>Osteoglossiformes</taxon>
        <taxon>Osteoglossidae</taxon>
        <taxon>Scleropages</taxon>
    </lineage>
</organism>
<name>A0A8C9TMX6_SCLFO</name>
<dbReference type="Gene3D" id="2.60.120.200">
    <property type="match status" value="6"/>
</dbReference>
<keyword evidence="17" id="KW-0966">Cell projection</keyword>
<feature type="domain" description="EGF-like" evidence="25">
    <location>
        <begin position="199"/>
        <end position="237"/>
    </location>
</feature>
<feature type="domain" description="Laminin G" evidence="24">
    <location>
        <begin position="460"/>
        <end position="652"/>
    </location>
</feature>
<evidence type="ECO:0000259" key="24">
    <source>
        <dbReference type="PROSITE" id="PS50025"/>
    </source>
</evidence>
<evidence type="ECO:0000256" key="17">
    <source>
        <dbReference type="ARBA" id="ARBA00023273"/>
    </source>
</evidence>
<dbReference type="SMART" id="SM00181">
    <property type="entry name" value="EGF"/>
    <property type="match status" value="3"/>
</dbReference>
<dbReference type="GeneTree" id="ENSGT00940000155978"/>
<keyword evidence="7" id="KW-0677">Repeat</keyword>
<sequence length="1679" mass="184257">MTRKFISAAGKPVVVLVLVGLLVLATALEFGGAPGQWARYGRWEAGSGGELSFSLKTNISRALVLYLDDGGNCDFLELLIADGRLQLRFAIHCAEPAVLHMETPVNDERWHMVLLTRNYRETMLVVDSEAKVAEVKSKRREMAVVSDLFVGGIPPDVRLSALTSSTVKYEPPFQGLIANLKLGETPPTLLNSQGIQSDLEYLCAKQNPCLNGGLCSIQHGEVHCDCSLTRYKGKYCNEGLAHLMLNSQGMGKEESVATFKGNEFFCYDLSLTPIQSSTDEITLSFRTLQRNGLMLHTGKSADYVNLSLKSGAVWLVINLGSGAFEALVEPVNGKFNDNAWHDVRVTRNLRQHAGIGHAMVNKLHYMVTISVDGILTTTGYTQEDYTMLGSDDFFYIGGSPNTADLPGSPVSNNFMGCLKDVVYKNNDFKLELSRLAIERDPKISLHGDLVFRCEDVAALDPVTFETPESYIALPRWNTKKTGSISFDFRTTEPSGLLLFSHGRLQGPKEQRPDRQLKADYFAIELLDGFLYLLMDMGSGSIKMKASNKKVNDGEWCHVDFQREGRKGSISVNSRSTPFFSNEGSEILDLDSDMYLGGLPEMRSDLILPPGVWTALLNYGYVGCVRDLFIDGKSRDVRRLAEVQSAPGVSSFCTREFQRKCSSAPCANSGQCREGWNRYICDCTGTGYLGYNCQTEATVLSYDGSMYLKIIMPGTMHTEAEDVSMRFMSQRAYGLLMATTSKESADTLRLELDGGRVKLTVNLDCIRIDCNLSKGPETLFAGQKLNDNEWHSVKVVRRGKSLQLSVDNVTVEGQMTGAHTQLEFHNIETGIMTERRFISVVPSNFIGHLQGLSFNGVPYLDQCKNGDISYCELNARFGMRHIIADPVTFRNKASYLALATLQAYASMHLFFQFKTTTSDGLLLFNSGDGSDFIVVELVKGYVHYVFDLGNGPSLMKGNSDKQLNDNQWHNVVVSRDANNVHTLKIDSRTVTQHSNGARNLDLKGELYIGGVPKSMYNSLPKLIASRDGYQGCLASVDLNGRLPDLIADALHRVGQVERGCDGPSTTCTEDSCYNQGVCLQQWEGFSCDCTMTSYGGSFCSDPGTTYIFGRGGALITYTWPPNDRPSTRADRLALGFSTQLREAVLVRVESASGLGDYLELHIERGKIGVIFNVGTDDITIDEHAVTVSDGKYHVVRFTRSGGNATLQVDNQPVIERYPSGSFDNERLAIARQRIPYRLGRVVDEWLLDKGRQLTIFNSQASIKIGGKDRGRPFQGQISGLYYNGLQVLKLAAEGDPNVQSEGNLRLVGDAPSVLTTETTSATPLADMSTTIMETTTTMATTTTRKQRSPTMRDSVTQNTDDILVASAECPSDDEDLEECEPGTGGELVLPIITVDSLDHPSIATRYPVIPPPPTYRPFLTLLDTTKESLTLANARTPCPMDQEDCEDPIEVSAYGSGEMTESDDEDYYKNSPLVTDRTVLPPPPAAEGGVQNPRDRHFSRPPNSNRPPPSSSTTPTANPAQLPRPKPGGGSHIPAGKMNTRDQVLLPPAPPSYEPDHGGRHRHGPGITHPPNFRNVPTANPTASGERGPPGAVEVIRESSSTTGMVVGIVAAAALCILILLYAMYKYRNRDEGSYQVDQSRNYISNSAAQSNGAVVKEKQPGAAKTATKNKKNKDKEYYV</sequence>
<accession>A0A8C9TMX6</accession>
<keyword evidence="5" id="KW-0479">Metal-binding</keyword>
<evidence type="ECO:0000256" key="1">
    <source>
        <dbReference type="ARBA" id="ARBA00010241"/>
    </source>
</evidence>
<evidence type="ECO:0000256" key="9">
    <source>
        <dbReference type="ARBA" id="ARBA00022889"/>
    </source>
</evidence>
<keyword evidence="10" id="KW-0654">Proteoglycan</keyword>
<feature type="domain" description="Laminin G" evidence="24">
    <location>
        <begin position="884"/>
        <end position="1059"/>
    </location>
</feature>
<evidence type="ECO:0000256" key="8">
    <source>
        <dbReference type="ARBA" id="ARBA00022837"/>
    </source>
</evidence>
<gene>
    <name evidence="26" type="primary">NRXN2</name>
</gene>
<evidence type="ECO:0000256" key="21">
    <source>
        <dbReference type="SAM" id="MobiDB-lite"/>
    </source>
</evidence>
<feature type="compositionally biased region" description="Low complexity" evidence="21">
    <location>
        <begin position="1510"/>
        <end position="1519"/>
    </location>
</feature>
<evidence type="ECO:0000256" key="22">
    <source>
        <dbReference type="SAM" id="Phobius"/>
    </source>
</evidence>
<keyword evidence="14" id="KW-1015">Disulfide bond</keyword>
<comment type="subcellular location">
    <subcellularLocation>
        <location evidence="18">Presynaptic cell membrane</location>
        <topology evidence="18">Single-pass type I membrane protein</topology>
    </subcellularLocation>
</comment>
<feature type="domain" description="Laminin G" evidence="24">
    <location>
        <begin position="1103"/>
        <end position="1303"/>
    </location>
</feature>
<feature type="domain" description="Laminin G" evidence="24">
    <location>
        <begin position="256"/>
        <end position="453"/>
    </location>
</feature>
<dbReference type="PROSITE" id="PS50026">
    <property type="entry name" value="EGF_3"/>
    <property type="match status" value="3"/>
</dbReference>
<feature type="domain" description="Laminin G" evidence="24">
    <location>
        <begin position="696"/>
        <end position="870"/>
    </location>
</feature>
<dbReference type="GO" id="GO:0016020">
    <property type="term" value="C:membrane"/>
    <property type="evidence" value="ECO:0007669"/>
    <property type="project" value="UniProtKB-SubCell"/>
</dbReference>
<dbReference type="InterPro" id="IPR050372">
    <property type="entry name" value="Neurexin-related_CASP"/>
</dbReference>
<feature type="domain" description="Laminin G" evidence="24">
    <location>
        <begin position="27"/>
        <end position="203"/>
    </location>
</feature>
<evidence type="ECO:0000313" key="27">
    <source>
        <dbReference type="Proteomes" id="UP000694397"/>
    </source>
</evidence>
<keyword evidence="2" id="KW-1003">Cell membrane</keyword>
<feature type="signal peptide" evidence="23">
    <location>
        <begin position="1"/>
        <end position="27"/>
    </location>
</feature>
<comment type="caution">
    <text evidence="20">Lacks conserved residue(s) required for the propagation of feature annotation.</text>
</comment>